<dbReference type="Proteomes" id="UP000814128">
    <property type="component" value="Unassembled WGS sequence"/>
</dbReference>
<evidence type="ECO:0000313" key="2">
    <source>
        <dbReference type="Proteomes" id="UP000814128"/>
    </source>
</evidence>
<gene>
    <name evidence="1" type="ORF">K488DRAFT_79503</name>
</gene>
<reference evidence="1" key="2">
    <citation type="journal article" date="2022" name="New Phytol.">
        <title>Evolutionary transition to the ectomycorrhizal habit in the genomes of a hyperdiverse lineage of mushroom-forming fungi.</title>
        <authorList>
            <person name="Looney B."/>
            <person name="Miyauchi S."/>
            <person name="Morin E."/>
            <person name="Drula E."/>
            <person name="Courty P.E."/>
            <person name="Kohler A."/>
            <person name="Kuo A."/>
            <person name="LaButti K."/>
            <person name="Pangilinan J."/>
            <person name="Lipzen A."/>
            <person name="Riley R."/>
            <person name="Andreopoulos W."/>
            <person name="He G."/>
            <person name="Johnson J."/>
            <person name="Nolan M."/>
            <person name="Tritt A."/>
            <person name="Barry K.W."/>
            <person name="Grigoriev I.V."/>
            <person name="Nagy L.G."/>
            <person name="Hibbett D."/>
            <person name="Henrissat B."/>
            <person name="Matheny P.B."/>
            <person name="Labbe J."/>
            <person name="Martin F.M."/>
        </authorList>
    </citation>
    <scope>NUCLEOTIDE SEQUENCE</scope>
    <source>
        <strain evidence="1">EC-137</strain>
    </source>
</reference>
<evidence type="ECO:0000313" key="1">
    <source>
        <dbReference type="EMBL" id="KAI0030717.1"/>
    </source>
</evidence>
<keyword evidence="2" id="KW-1185">Reference proteome</keyword>
<protein>
    <submittedName>
        <fullName evidence="1">Vacuolar sorting protein</fullName>
    </submittedName>
</protein>
<organism evidence="1 2">
    <name type="scientific">Vararia minispora EC-137</name>
    <dbReference type="NCBI Taxonomy" id="1314806"/>
    <lineage>
        <taxon>Eukaryota</taxon>
        <taxon>Fungi</taxon>
        <taxon>Dikarya</taxon>
        <taxon>Basidiomycota</taxon>
        <taxon>Agaricomycotina</taxon>
        <taxon>Agaricomycetes</taxon>
        <taxon>Russulales</taxon>
        <taxon>Lachnocladiaceae</taxon>
        <taxon>Vararia</taxon>
    </lineage>
</organism>
<sequence length="571" mass="63656">MVRSPHLAQHPVRKADAAVQTTVNLLDSLESFLSTFQNDLSAVSGQISDLQSQSKDIEGRLKSRKKIEKPLSNLISNLILPPPLATTILDTDVGESWIPAIEDFERRLEALKSRARVRAARDLSEVTEGVRIVAATKLRSFFLALIAPVRRSMTTNMHVVQSAVFSKYRPLYAFLSRQAPAVAQEVQRAYVAAARVYYETGFRRYMRSLGYVKARSAEKEHSIVADLDSGTREPSIDQTRLGYARIEGPGVTLMLLADDKSHTEVVEALLRSALLVLMDNGTAEYAFVTTFFAPEPNPPAPATLSFGMTPTSSVFSTEQLGFDLQKDADDGASTPGSDYMKTPRAPTRTPASTVSVTGSTKEEQKALDAVWKQIMDPALEHTQNFVKAALEPLPPVIPLLTMIRLTEEVMSEVQKRDSPPLESFIFGIRLQMWPLFQRVMTEQVDALKKLAEGATGGYFRRGAVTTDASVSLICKRYVVLFMSFVMLTEQNEETMIFSNLLRLRQELTKLIESHTEKLGDAATKARAQSALYEELLQGLNKAFRPAPSHPRAEVELAYWRKKEEAARTRRR</sequence>
<proteinExistence type="predicted"/>
<dbReference type="EMBL" id="MU273609">
    <property type="protein sequence ID" value="KAI0030717.1"/>
    <property type="molecule type" value="Genomic_DNA"/>
</dbReference>
<comment type="caution">
    <text evidence="1">The sequence shown here is derived from an EMBL/GenBank/DDBJ whole genome shotgun (WGS) entry which is preliminary data.</text>
</comment>
<reference evidence="1" key="1">
    <citation type="submission" date="2021-02" db="EMBL/GenBank/DDBJ databases">
        <authorList>
            <consortium name="DOE Joint Genome Institute"/>
            <person name="Ahrendt S."/>
            <person name="Looney B.P."/>
            <person name="Miyauchi S."/>
            <person name="Morin E."/>
            <person name="Drula E."/>
            <person name="Courty P.E."/>
            <person name="Chicoki N."/>
            <person name="Fauchery L."/>
            <person name="Kohler A."/>
            <person name="Kuo A."/>
            <person name="Labutti K."/>
            <person name="Pangilinan J."/>
            <person name="Lipzen A."/>
            <person name="Riley R."/>
            <person name="Andreopoulos W."/>
            <person name="He G."/>
            <person name="Johnson J."/>
            <person name="Barry K.W."/>
            <person name="Grigoriev I.V."/>
            <person name="Nagy L."/>
            <person name="Hibbett D."/>
            <person name="Henrissat B."/>
            <person name="Matheny P.B."/>
            <person name="Labbe J."/>
            <person name="Martin F."/>
        </authorList>
    </citation>
    <scope>NUCLEOTIDE SEQUENCE</scope>
    <source>
        <strain evidence="1">EC-137</strain>
    </source>
</reference>
<accession>A0ACB8QGC1</accession>
<name>A0ACB8QGC1_9AGAM</name>